<protein>
    <submittedName>
        <fullName evidence="1">Uncharacterized protein</fullName>
    </submittedName>
</protein>
<keyword evidence="2" id="KW-1185">Reference proteome</keyword>
<evidence type="ECO:0000313" key="1">
    <source>
        <dbReference type="EMBL" id="KAK6914109.1"/>
    </source>
</evidence>
<dbReference type="Proteomes" id="UP001370490">
    <property type="component" value="Unassembled WGS sequence"/>
</dbReference>
<sequence>MPCKHCLDTGDDMSDGWIWMMTCRMTPMPVHPLQVQVPKTTAVAASTNVAKAAKEVGVVYSSR</sequence>
<accession>A0AAN8UHI0</accession>
<dbReference type="AlphaFoldDB" id="A0AAN8UHI0"/>
<proteinExistence type="predicted"/>
<reference evidence="1 2" key="1">
    <citation type="submission" date="2023-12" db="EMBL/GenBank/DDBJ databases">
        <title>A high-quality genome assembly for Dillenia turbinata (Dilleniales).</title>
        <authorList>
            <person name="Chanderbali A."/>
        </authorList>
    </citation>
    <scope>NUCLEOTIDE SEQUENCE [LARGE SCALE GENOMIC DNA]</scope>
    <source>
        <strain evidence="1">LSX21</strain>
        <tissue evidence="1">Leaf</tissue>
    </source>
</reference>
<gene>
    <name evidence="1" type="ORF">RJ641_021430</name>
</gene>
<name>A0AAN8UHI0_9MAGN</name>
<evidence type="ECO:0000313" key="2">
    <source>
        <dbReference type="Proteomes" id="UP001370490"/>
    </source>
</evidence>
<dbReference type="EMBL" id="JBAMMX010000026">
    <property type="protein sequence ID" value="KAK6914109.1"/>
    <property type="molecule type" value="Genomic_DNA"/>
</dbReference>
<organism evidence="1 2">
    <name type="scientific">Dillenia turbinata</name>
    <dbReference type="NCBI Taxonomy" id="194707"/>
    <lineage>
        <taxon>Eukaryota</taxon>
        <taxon>Viridiplantae</taxon>
        <taxon>Streptophyta</taxon>
        <taxon>Embryophyta</taxon>
        <taxon>Tracheophyta</taxon>
        <taxon>Spermatophyta</taxon>
        <taxon>Magnoliopsida</taxon>
        <taxon>eudicotyledons</taxon>
        <taxon>Gunneridae</taxon>
        <taxon>Pentapetalae</taxon>
        <taxon>Dilleniales</taxon>
        <taxon>Dilleniaceae</taxon>
        <taxon>Dillenia</taxon>
    </lineage>
</organism>
<comment type="caution">
    <text evidence="1">The sequence shown here is derived from an EMBL/GenBank/DDBJ whole genome shotgun (WGS) entry which is preliminary data.</text>
</comment>